<evidence type="ECO:0000313" key="2">
    <source>
        <dbReference type="Proteomes" id="UP000002059"/>
    </source>
</evidence>
<gene>
    <name evidence="1" type="ORF">PAAG_12447</name>
</gene>
<protein>
    <submittedName>
        <fullName evidence="1">Uncharacterized protein</fullName>
    </submittedName>
</protein>
<evidence type="ECO:0000313" key="1">
    <source>
        <dbReference type="EMBL" id="KGQ00903.1"/>
    </source>
</evidence>
<reference evidence="1 2" key="1">
    <citation type="journal article" date="2011" name="PLoS Genet.">
        <title>Comparative genomic analysis of human fungal pathogens causing paracoccidioidomycosis.</title>
        <authorList>
            <person name="Desjardins C.A."/>
            <person name="Champion M.D."/>
            <person name="Holder J.W."/>
            <person name="Muszewska A."/>
            <person name="Goldberg J."/>
            <person name="Bailao A.M."/>
            <person name="Brigido M.M."/>
            <person name="Ferreira M.E."/>
            <person name="Garcia A.M."/>
            <person name="Grynberg M."/>
            <person name="Gujja S."/>
            <person name="Heiman D.I."/>
            <person name="Henn M.R."/>
            <person name="Kodira C.D."/>
            <person name="Leon-Narvaez H."/>
            <person name="Longo L.V."/>
            <person name="Ma L.J."/>
            <person name="Malavazi I."/>
            <person name="Matsuo A.L."/>
            <person name="Morais F.V."/>
            <person name="Pereira M."/>
            <person name="Rodriguez-Brito S."/>
            <person name="Sakthikumar S."/>
            <person name="Salem-Izacc S.M."/>
            <person name="Sykes S.M."/>
            <person name="Teixeira M.M."/>
            <person name="Vallejo M.C."/>
            <person name="Walter M.E."/>
            <person name="Yandava C."/>
            <person name="Young S."/>
            <person name="Zeng Q."/>
            <person name="Zucker J."/>
            <person name="Felipe M.S."/>
            <person name="Goldman G.H."/>
            <person name="Haas B.J."/>
            <person name="McEwen J.G."/>
            <person name="Nino-Vega G."/>
            <person name="Puccia R."/>
            <person name="San-Blas G."/>
            <person name="Soares C.M."/>
            <person name="Birren B.W."/>
            <person name="Cuomo C.A."/>
        </authorList>
    </citation>
    <scope>NUCLEOTIDE SEQUENCE [LARGE SCALE GENOMIC DNA]</scope>
    <source>
        <strain evidence="2">ATCC MYA-826 / Pb01</strain>
    </source>
</reference>
<dbReference type="HOGENOM" id="CLU_2427648_0_0_1"/>
<dbReference type="AlphaFoldDB" id="A0A0A2V060"/>
<proteinExistence type="predicted"/>
<keyword evidence="2" id="KW-1185">Reference proteome</keyword>
<dbReference type="EMBL" id="KN294017">
    <property type="protein sequence ID" value="KGQ00903.1"/>
    <property type="molecule type" value="Genomic_DNA"/>
</dbReference>
<name>A0A0A2V060_PARBA</name>
<dbReference type="KEGG" id="pbl:PAAG_12447"/>
<organism evidence="1 2">
    <name type="scientific">Paracoccidioides lutzii (strain ATCC MYA-826 / Pb01)</name>
    <name type="common">Paracoccidioides brasiliensis</name>
    <dbReference type="NCBI Taxonomy" id="502779"/>
    <lineage>
        <taxon>Eukaryota</taxon>
        <taxon>Fungi</taxon>
        <taxon>Dikarya</taxon>
        <taxon>Ascomycota</taxon>
        <taxon>Pezizomycotina</taxon>
        <taxon>Eurotiomycetes</taxon>
        <taxon>Eurotiomycetidae</taxon>
        <taxon>Onygenales</taxon>
        <taxon>Ajellomycetaceae</taxon>
        <taxon>Paracoccidioides</taxon>
    </lineage>
</organism>
<dbReference type="VEuPathDB" id="FungiDB:PAAG_12447"/>
<dbReference type="GeneID" id="26971092"/>
<accession>A0A0A2V060</accession>
<dbReference type="Proteomes" id="UP000002059">
    <property type="component" value="Partially assembled WGS sequence"/>
</dbReference>
<dbReference type="RefSeq" id="XP_015702471.1">
    <property type="nucleotide sequence ID" value="XM_015847932.1"/>
</dbReference>
<sequence>MRAGNKLPQEVPSQKVFCRMQKHHFPNNDRYHENSKDNGFQLGFMRSPAAGENGNFLNSTKGHMRSEAFWFQHRFPYMGRTPWILLDPMSA</sequence>